<reference evidence="2 3" key="1">
    <citation type="journal article" date="2019" name="Nat. Ecol. Evol.">
        <title>Megaphylogeny resolves global patterns of mushroom evolution.</title>
        <authorList>
            <person name="Varga T."/>
            <person name="Krizsan K."/>
            <person name="Foldi C."/>
            <person name="Dima B."/>
            <person name="Sanchez-Garcia M."/>
            <person name="Sanchez-Ramirez S."/>
            <person name="Szollosi G.J."/>
            <person name="Szarkandi J.G."/>
            <person name="Papp V."/>
            <person name="Albert L."/>
            <person name="Andreopoulos W."/>
            <person name="Angelini C."/>
            <person name="Antonin V."/>
            <person name="Barry K.W."/>
            <person name="Bougher N.L."/>
            <person name="Buchanan P."/>
            <person name="Buyck B."/>
            <person name="Bense V."/>
            <person name="Catcheside P."/>
            <person name="Chovatia M."/>
            <person name="Cooper J."/>
            <person name="Damon W."/>
            <person name="Desjardin D."/>
            <person name="Finy P."/>
            <person name="Geml J."/>
            <person name="Haridas S."/>
            <person name="Hughes K."/>
            <person name="Justo A."/>
            <person name="Karasinski D."/>
            <person name="Kautmanova I."/>
            <person name="Kiss B."/>
            <person name="Kocsube S."/>
            <person name="Kotiranta H."/>
            <person name="LaButti K.M."/>
            <person name="Lechner B.E."/>
            <person name="Liimatainen K."/>
            <person name="Lipzen A."/>
            <person name="Lukacs Z."/>
            <person name="Mihaltcheva S."/>
            <person name="Morgado L.N."/>
            <person name="Niskanen T."/>
            <person name="Noordeloos M.E."/>
            <person name="Ohm R.A."/>
            <person name="Ortiz-Santana B."/>
            <person name="Ovrebo C."/>
            <person name="Racz N."/>
            <person name="Riley R."/>
            <person name="Savchenko A."/>
            <person name="Shiryaev A."/>
            <person name="Soop K."/>
            <person name="Spirin V."/>
            <person name="Szebenyi C."/>
            <person name="Tomsovsky M."/>
            <person name="Tulloss R.E."/>
            <person name="Uehling J."/>
            <person name="Grigoriev I.V."/>
            <person name="Vagvolgyi C."/>
            <person name="Papp T."/>
            <person name="Martin F.M."/>
            <person name="Miettinen O."/>
            <person name="Hibbett D.S."/>
            <person name="Nagy L.G."/>
        </authorList>
    </citation>
    <scope>NUCLEOTIDE SEQUENCE [LARGE SCALE GENOMIC DNA]</scope>
    <source>
        <strain evidence="2 3">CBS 962.96</strain>
    </source>
</reference>
<evidence type="ECO:0000313" key="3">
    <source>
        <dbReference type="Proteomes" id="UP000297245"/>
    </source>
</evidence>
<proteinExistence type="predicted"/>
<protein>
    <submittedName>
        <fullName evidence="2">Uncharacterized protein</fullName>
    </submittedName>
</protein>
<name>A0A4S8MDG5_DENBC</name>
<dbReference type="AlphaFoldDB" id="A0A4S8MDG5"/>
<feature type="region of interest" description="Disordered" evidence="1">
    <location>
        <begin position="213"/>
        <end position="241"/>
    </location>
</feature>
<accession>A0A4S8MDG5</accession>
<dbReference type="EMBL" id="ML179109">
    <property type="protein sequence ID" value="THV00064.1"/>
    <property type="molecule type" value="Genomic_DNA"/>
</dbReference>
<feature type="compositionally biased region" description="Basic and acidic residues" evidence="1">
    <location>
        <begin position="221"/>
        <end position="241"/>
    </location>
</feature>
<evidence type="ECO:0000256" key="1">
    <source>
        <dbReference type="SAM" id="MobiDB-lite"/>
    </source>
</evidence>
<organism evidence="2 3">
    <name type="scientific">Dendrothele bispora (strain CBS 962.96)</name>
    <dbReference type="NCBI Taxonomy" id="1314807"/>
    <lineage>
        <taxon>Eukaryota</taxon>
        <taxon>Fungi</taxon>
        <taxon>Dikarya</taxon>
        <taxon>Basidiomycota</taxon>
        <taxon>Agaricomycotina</taxon>
        <taxon>Agaricomycetes</taxon>
        <taxon>Agaricomycetidae</taxon>
        <taxon>Agaricales</taxon>
        <taxon>Agaricales incertae sedis</taxon>
        <taxon>Dendrothele</taxon>
    </lineage>
</organism>
<evidence type="ECO:0000313" key="2">
    <source>
        <dbReference type="EMBL" id="THV00064.1"/>
    </source>
</evidence>
<dbReference type="Proteomes" id="UP000297245">
    <property type="component" value="Unassembled WGS sequence"/>
</dbReference>
<sequence length="241" mass="25930">MPMDLDISPAGAQEFSSSNAKMKLHTEQVPVFPEAAKPSAGDLNKLTEDENITPSTTVITIIEKEVIESIVDVSLDPVSVLTTSAAENPTLRCLATAIFAFSEISELRPAFEVNPLAGMHIPSVIPTPAEPDSNTELQAGPVSTNDKANLTVTASAGGKTRKSKPKKDELMVASDAKSDRNLFLIDYLQAGNTPTKAEFKKIWDELDAQTKTKYKSLSKAKSAEVKAKKKSATEKPEDLSK</sequence>
<gene>
    <name evidence="2" type="ORF">K435DRAFT_855037</name>
</gene>
<keyword evidence="3" id="KW-1185">Reference proteome</keyword>